<dbReference type="EMBL" id="CM035407">
    <property type="protein sequence ID" value="KAH7444290.1"/>
    <property type="molecule type" value="Genomic_DNA"/>
</dbReference>
<dbReference type="OMA" id="CAREVET"/>
<dbReference type="PANTHER" id="PTHR47926">
    <property type="entry name" value="PENTATRICOPEPTIDE REPEAT-CONTAINING PROTEIN"/>
    <property type="match status" value="1"/>
</dbReference>
<evidence type="ECO:0008006" key="5">
    <source>
        <dbReference type="Google" id="ProtNLM"/>
    </source>
</evidence>
<evidence type="ECO:0000256" key="2">
    <source>
        <dbReference type="PROSITE-ProRule" id="PRU00708"/>
    </source>
</evidence>
<reference evidence="3" key="1">
    <citation type="submission" date="2021-08" db="EMBL/GenBank/DDBJ databases">
        <title>WGS assembly of Ceratopteris richardii.</title>
        <authorList>
            <person name="Marchant D.B."/>
            <person name="Chen G."/>
            <person name="Jenkins J."/>
            <person name="Shu S."/>
            <person name="Leebens-Mack J."/>
            <person name="Grimwood J."/>
            <person name="Schmutz J."/>
            <person name="Soltis P."/>
            <person name="Soltis D."/>
            <person name="Chen Z.-H."/>
        </authorList>
    </citation>
    <scope>NUCLEOTIDE SEQUENCE</scope>
    <source>
        <strain evidence="3">Whitten #5841</strain>
        <tissue evidence="3">Leaf</tissue>
    </source>
</reference>
<name>A0A8T2VAP6_CERRI</name>
<evidence type="ECO:0000256" key="1">
    <source>
        <dbReference type="ARBA" id="ARBA00022737"/>
    </source>
</evidence>
<feature type="repeat" description="PPR" evidence="2">
    <location>
        <begin position="259"/>
        <end position="293"/>
    </location>
</feature>
<dbReference type="GO" id="GO:0003723">
    <property type="term" value="F:RNA binding"/>
    <property type="evidence" value="ECO:0007669"/>
    <property type="project" value="InterPro"/>
</dbReference>
<dbReference type="FunFam" id="1.25.40.10:FF:000158">
    <property type="entry name" value="pentatricopeptide repeat-containing protein At2g33680"/>
    <property type="match status" value="1"/>
</dbReference>
<dbReference type="Pfam" id="PF01535">
    <property type="entry name" value="PPR"/>
    <property type="match status" value="2"/>
</dbReference>
<organism evidence="3 4">
    <name type="scientific">Ceratopteris richardii</name>
    <name type="common">Triangle waterfern</name>
    <dbReference type="NCBI Taxonomy" id="49495"/>
    <lineage>
        <taxon>Eukaryota</taxon>
        <taxon>Viridiplantae</taxon>
        <taxon>Streptophyta</taxon>
        <taxon>Embryophyta</taxon>
        <taxon>Tracheophyta</taxon>
        <taxon>Polypodiopsida</taxon>
        <taxon>Polypodiidae</taxon>
        <taxon>Polypodiales</taxon>
        <taxon>Pteridineae</taxon>
        <taxon>Pteridaceae</taxon>
        <taxon>Parkerioideae</taxon>
        <taxon>Ceratopteris</taxon>
    </lineage>
</organism>
<gene>
    <name evidence="3" type="ORF">KP509_02G072000</name>
</gene>
<comment type="caution">
    <text evidence="3">The sequence shown here is derived from an EMBL/GenBank/DDBJ whole genome shotgun (WGS) entry which is preliminary data.</text>
</comment>
<accession>A0A8T2VAP6</accession>
<dbReference type="OrthoDB" id="10389599at2759"/>
<dbReference type="PROSITE" id="PS51375">
    <property type="entry name" value="PPR"/>
    <property type="match status" value="2"/>
</dbReference>
<proteinExistence type="predicted"/>
<dbReference type="EMBL" id="CM035407">
    <property type="protein sequence ID" value="KAH7444289.1"/>
    <property type="molecule type" value="Genomic_DNA"/>
</dbReference>
<dbReference type="AlphaFoldDB" id="A0A8T2VAP6"/>
<dbReference type="InterPro" id="IPR046960">
    <property type="entry name" value="PPR_At4g14850-like_plant"/>
</dbReference>
<evidence type="ECO:0000313" key="4">
    <source>
        <dbReference type="Proteomes" id="UP000825935"/>
    </source>
</evidence>
<sequence>MILSQPKNCSSNTNLEYAARISFTTLLCGNVLKNLTAWIASRDNHHLALPTSSLSPDRKDDREETLFIQSGCGQPSRYKLISGIRLCSHTLDLADGRRLHQEACKKGFILDKYVNNTLVYMYGKCGAFSEAEEVFCSIPRRTTVSWNVMLSAYLAYFQWGKVLLGYRQMQEHGPNPDAYTLFLALQACGMLQSKEGTNLIEMQPFKTACFEIIHAFHAAVLEKGLANNPLISNTLVRLYGKCGALADAVMVFSGIIKHCVVSWTAMLASYKDNGQAEMALHCYRQMQVEGSIPDKVSYTIAFQACGIIAEGEDATFAKERLIKLKALSIGLALHADACGMDIAEDTRVGTSIVTMYGKCGAVTEAEEAFSALSCQDVVAWNAMLSVYIEQNDGLRVLHLYSKMREQHVPVDYVTLICALQGCCEQGSIHACEELHFETVCIGQGELSSLSAKLIHTYGIHGCMVSAQSNFDGLVNPDLVSWSVLVSGYANSGDDVMTLEHFASLQMARILPDDGIFASILLACSHSGLVLEGIQCFQSMIEDYKAAPKLMHYGVMCDLFGRAGEFRRAQDILARMPMKADLGIWWFLMGACQTHVNVELAEEAFEHAVNLQPNQATAYILMSYVYAAAGLFDHIKMVEDMRHCQGLLWSELD</sequence>
<dbReference type="InterPro" id="IPR011990">
    <property type="entry name" value="TPR-like_helical_dom_sf"/>
</dbReference>
<dbReference type="PANTHER" id="PTHR47926:SF382">
    <property type="entry name" value="PENTACOTRIPEPTIDE-REPEAT REGION OF PRORP DOMAIN-CONTAINING PROTEIN"/>
    <property type="match status" value="1"/>
</dbReference>
<dbReference type="NCBIfam" id="TIGR00756">
    <property type="entry name" value="PPR"/>
    <property type="match status" value="1"/>
</dbReference>
<dbReference type="Gene3D" id="1.25.40.10">
    <property type="entry name" value="Tetratricopeptide repeat domain"/>
    <property type="match status" value="4"/>
</dbReference>
<evidence type="ECO:0000313" key="3">
    <source>
        <dbReference type="EMBL" id="KAH7444290.1"/>
    </source>
</evidence>
<feature type="repeat" description="PPR" evidence="2">
    <location>
        <begin position="376"/>
        <end position="410"/>
    </location>
</feature>
<keyword evidence="4" id="KW-1185">Reference proteome</keyword>
<dbReference type="SUPFAM" id="SSF48452">
    <property type="entry name" value="TPR-like"/>
    <property type="match status" value="1"/>
</dbReference>
<dbReference type="GO" id="GO:0009451">
    <property type="term" value="P:RNA modification"/>
    <property type="evidence" value="ECO:0007669"/>
    <property type="project" value="InterPro"/>
</dbReference>
<keyword evidence="1" id="KW-0677">Repeat</keyword>
<dbReference type="Pfam" id="PF13041">
    <property type="entry name" value="PPR_2"/>
    <property type="match status" value="2"/>
</dbReference>
<dbReference type="Proteomes" id="UP000825935">
    <property type="component" value="Chromosome 2"/>
</dbReference>
<dbReference type="InterPro" id="IPR002885">
    <property type="entry name" value="PPR_rpt"/>
</dbReference>
<protein>
    <recommendedName>
        <fullName evidence="5">Pentatricopeptide repeat-containing protein</fullName>
    </recommendedName>
</protein>
<dbReference type="GO" id="GO:0048731">
    <property type="term" value="P:system development"/>
    <property type="evidence" value="ECO:0007669"/>
    <property type="project" value="UniProtKB-ARBA"/>
</dbReference>